<proteinExistence type="predicted"/>
<keyword evidence="3 12" id="KW-0812">Transmembrane</keyword>
<comment type="cofactor">
    <cofactor evidence="1">
        <name>heme b</name>
        <dbReference type="ChEBI" id="CHEBI:60344"/>
    </cofactor>
</comment>
<sequence length="380" mass="42940">MQFLRTTGRVLGNSTLRRLNTGHVKVSAVPLRTFITLQAPRASTLRSTPTICRAPLKNFQGVFTKRFSSTVAIPHVEKVREATQVIASKPIVAYWLYFNAGLIFAIVVVGGLTRLTESGLSITEWNVISGMKPPRSQEEWEEEFEKYKQFPEYKILNRHMNLEEFKSIFYWEWSHRMLGRFIGTAFIIPGLYFASRGYMTKKVAWQTFGISTMLGFQGFMGWYMVKSGLSEALMKEPGAVPRVSQYRLTAHLATAFVIYGSTVMVAADVIRQHKLANGTFGKDLIKAINNPALNRLRAAALFMTCFVFMTAMTGGLVAGLDAGLIYNEWPMMGEGIVPPTNELWSDDYVKPGDNGKWRNFLENPTTVQFDHRTMVRGRQS</sequence>
<gene>
    <name evidence="13" type="ORF">K450DRAFT_230379</name>
</gene>
<accession>A0AAD5EFJ5</accession>
<dbReference type="Pfam" id="PF02628">
    <property type="entry name" value="COX15-CtaA"/>
    <property type="match status" value="1"/>
</dbReference>
<feature type="transmembrane region" description="Helical" evidence="12">
    <location>
        <begin position="92"/>
        <end position="112"/>
    </location>
</feature>
<evidence type="ECO:0000256" key="1">
    <source>
        <dbReference type="ARBA" id="ARBA00001970"/>
    </source>
</evidence>
<evidence type="ECO:0000256" key="2">
    <source>
        <dbReference type="ARBA" id="ARBA00004141"/>
    </source>
</evidence>
<feature type="transmembrane region" description="Helical" evidence="12">
    <location>
        <begin position="298"/>
        <end position="320"/>
    </location>
</feature>
<dbReference type="InterPro" id="IPR003780">
    <property type="entry name" value="COX15/CtaA_fam"/>
</dbReference>
<feature type="transmembrane region" description="Helical" evidence="12">
    <location>
        <begin position="177"/>
        <end position="195"/>
    </location>
</feature>
<protein>
    <submittedName>
        <fullName evidence="13">Uncharacterized protein</fullName>
    </submittedName>
</protein>
<dbReference type="PANTHER" id="PTHR23289">
    <property type="entry name" value="CYTOCHROME C OXIDASE ASSEMBLY PROTEIN COX15"/>
    <property type="match status" value="1"/>
</dbReference>
<dbReference type="GO" id="GO:0016653">
    <property type="term" value="F:oxidoreductase activity, acting on NAD(P)H, heme protein as acceptor"/>
    <property type="evidence" value="ECO:0007669"/>
    <property type="project" value="TreeGrafter"/>
</dbReference>
<keyword evidence="8" id="KW-0350">Heme biosynthesis</keyword>
<dbReference type="EMBL" id="MU620903">
    <property type="protein sequence ID" value="KAI8582011.1"/>
    <property type="molecule type" value="Genomic_DNA"/>
</dbReference>
<evidence type="ECO:0000256" key="11">
    <source>
        <dbReference type="ARBA" id="ARBA00048044"/>
    </source>
</evidence>
<evidence type="ECO:0000256" key="6">
    <source>
        <dbReference type="ARBA" id="ARBA00023002"/>
    </source>
</evidence>
<keyword evidence="6" id="KW-0560">Oxidoreductase</keyword>
<dbReference type="GO" id="GO:0046872">
    <property type="term" value="F:metal ion binding"/>
    <property type="evidence" value="ECO:0007669"/>
    <property type="project" value="UniProtKB-KW"/>
</dbReference>
<comment type="pathway">
    <text evidence="10">Porphyrin-containing compound metabolism; heme A biosynthesis; heme A from heme O: step 1/1.</text>
</comment>
<evidence type="ECO:0000256" key="7">
    <source>
        <dbReference type="ARBA" id="ARBA00023004"/>
    </source>
</evidence>
<evidence type="ECO:0000256" key="9">
    <source>
        <dbReference type="ARBA" id="ARBA00023136"/>
    </source>
</evidence>
<dbReference type="GO" id="GO:0120547">
    <property type="term" value="F:heme A synthase activity"/>
    <property type="evidence" value="ECO:0007669"/>
    <property type="project" value="UniProtKB-EC"/>
</dbReference>
<evidence type="ECO:0000256" key="5">
    <source>
        <dbReference type="ARBA" id="ARBA00022989"/>
    </source>
</evidence>
<dbReference type="GO" id="GO:0006784">
    <property type="term" value="P:heme A biosynthetic process"/>
    <property type="evidence" value="ECO:0007669"/>
    <property type="project" value="InterPro"/>
</dbReference>
<keyword evidence="14" id="KW-1185">Reference proteome</keyword>
<dbReference type="AlphaFoldDB" id="A0AAD5EFJ5"/>
<evidence type="ECO:0000313" key="13">
    <source>
        <dbReference type="EMBL" id="KAI8582011.1"/>
    </source>
</evidence>
<evidence type="ECO:0000256" key="12">
    <source>
        <dbReference type="SAM" id="Phobius"/>
    </source>
</evidence>
<reference evidence="13" key="2">
    <citation type="journal article" date="2022" name="Proc. Natl. Acad. Sci. U.S.A.">
        <title>Diploid-dominant life cycles characterize the early evolution of Fungi.</title>
        <authorList>
            <person name="Amses K.R."/>
            <person name="Simmons D.R."/>
            <person name="Longcore J.E."/>
            <person name="Mondo S.J."/>
            <person name="Seto K."/>
            <person name="Jeronimo G.H."/>
            <person name="Bonds A.E."/>
            <person name="Quandt C.A."/>
            <person name="Davis W.J."/>
            <person name="Chang Y."/>
            <person name="Federici B.A."/>
            <person name="Kuo A."/>
            <person name="LaButti K."/>
            <person name="Pangilinan J."/>
            <person name="Andreopoulos W."/>
            <person name="Tritt A."/>
            <person name="Riley R."/>
            <person name="Hundley H."/>
            <person name="Johnson J."/>
            <person name="Lipzen A."/>
            <person name="Barry K."/>
            <person name="Lang B.F."/>
            <person name="Cuomo C.A."/>
            <person name="Buchler N.E."/>
            <person name="Grigoriev I.V."/>
            <person name="Spatafora J.W."/>
            <person name="Stajich J.E."/>
            <person name="James T.Y."/>
        </authorList>
    </citation>
    <scope>NUCLEOTIDE SEQUENCE</scope>
    <source>
        <strain evidence="13">AG</strain>
    </source>
</reference>
<keyword evidence="7" id="KW-0408">Iron</keyword>
<dbReference type="InterPro" id="IPR023754">
    <property type="entry name" value="HemeA_Synthase_type2"/>
</dbReference>
<comment type="catalytic activity">
    <reaction evidence="11">
        <text>Fe(II)-heme o + 2 A + H2O = Fe(II)-heme a + 2 AH2</text>
        <dbReference type="Rhea" id="RHEA:63388"/>
        <dbReference type="ChEBI" id="CHEBI:13193"/>
        <dbReference type="ChEBI" id="CHEBI:15377"/>
        <dbReference type="ChEBI" id="CHEBI:17499"/>
        <dbReference type="ChEBI" id="CHEBI:60530"/>
        <dbReference type="ChEBI" id="CHEBI:61715"/>
        <dbReference type="EC" id="1.17.99.9"/>
    </reaction>
    <physiologicalReaction direction="left-to-right" evidence="11">
        <dbReference type="Rhea" id="RHEA:63389"/>
    </physiologicalReaction>
</comment>
<evidence type="ECO:0000256" key="3">
    <source>
        <dbReference type="ARBA" id="ARBA00022692"/>
    </source>
</evidence>
<dbReference type="PANTHER" id="PTHR23289:SF2">
    <property type="entry name" value="CYTOCHROME C OXIDASE ASSEMBLY PROTEIN COX15 HOMOLOG"/>
    <property type="match status" value="1"/>
</dbReference>
<reference evidence="13" key="1">
    <citation type="submission" date="2021-06" db="EMBL/GenBank/DDBJ databases">
        <authorList>
            <consortium name="DOE Joint Genome Institute"/>
            <person name="Mondo S.J."/>
            <person name="Amses K.R."/>
            <person name="Simmons D.R."/>
            <person name="Longcore J.E."/>
            <person name="Seto K."/>
            <person name="Alves G.H."/>
            <person name="Bonds A.E."/>
            <person name="Quandt C.A."/>
            <person name="Davis W.J."/>
            <person name="Chang Y."/>
            <person name="Letcher P.M."/>
            <person name="Powell M.J."/>
            <person name="Kuo A."/>
            <person name="Labutti K."/>
            <person name="Pangilinan J."/>
            <person name="Andreopoulos W."/>
            <person name="Tritt A."/>
            <person name="Riley R."/>
            <person name="Hundley H."/>
            <person name="Johnson J."/>
            <person name="Lipzen A."/>
            <person name="Barry K."/>
            <person name="Berbee M.L."/>
            <person name="Buchler N.E."/>
            <person name="Grigoriev I.V."/>
            <person name="Spatafora J.W."/>
            <person name="Stajich J.E."/>
            <person name="James T.Y."/>
        </authorList>
    </citation>
    <scope>NUCLEOTIDE SEQUENCE</scope>
    <source>
        <strain evidence="13">AG</strain>
    </source>
</reference>
<keyword evidence="9 12" id="KW-0472">Membrane</keyword>
<feature type="transmembrane region" description="Helical" evidence="12">
    <location>
        <begin position="207"/>
        <end position="225"/>
    </location>
</feature>
<evidence type="ECO:0000256" key="10">
    <source>
        <dbReference type="ARBA" id="ARBA00044501"/>
    </source>
</evidence>
<organism evidence="13 14">
    <name type="scientific">Umbelopsis ramanniana AG</name>
    <dbReference type="NCBI Taxonomy" id="1314678"/>
    <lineage>
        <taxon>Eukaryota</taxon>
        <taxon>Fungi</taxon>
        <taxon>Fungi incertae sedis</taxon>
        <taxon>Mucoromycota</taxon>
        <taxon>Mucoromycotina</taxon>
        <taxon>Umbelopsidomycetes</taxon>
        <taxon>Umbelopsidales</taxon>
        <taxon>Umbelopsidaceae</taxon>
        <taxon>Umbelopsis</taxon>
    </lineage>
</organism>
<evidence type="ECO:0000256" key="8">
    <source>
        <dbReference type="ARBA" id="ARBA00023133"/>
    </source>
</evidence>
<dbReference type="GeneID" id="75912588"/>
<comment type="subcellular location">
    <subcellularLocation>
        <location evidence="2">Membrane</location>
        <topology evidence="2">Multi-pass membrane protein</topology>
    </subcellularLocation>
</comment>
<evidence type="ECO:0000313" key="14">
    <source>
        <dbReference type="Proteomes" id="UP001206595"/>
    </source>
</evidence>
<dbReference type="Proteomes" id="UP001206595">
    <property type="component" value="Unassembled WGS sequence"/>
</dbReference>
<dbReference type="GO" id="GO:0005743">
    <property type="term" value="C:mitochondrial inner membrane"/>
    <property type="evidence" value="ECO:0007669"/>
    <property type="project" value="TreeGrafter"/>
</dbReference>
<evidence type="ECO:0000256" key="4">
    <source>
        <dbReference type="ARBA" id="ARBA00022723"/>
    </source>
</evidence>
<comment type="caution">
    <text evidence="13">The sequence shown here is derived from an EMBL/GenBank/DDBJ whole genome shotgun (WGS) entry which is preliminary data.</text>
</comment>
<feature type="transmembrane region" description="Helical" evidence="12">
    <location>
        <begin position="245"/>
        <end position="267"/>
    </location>
</feature>
<keyword evidence="5 12" id="KW-1133">Transmembrane helix</keyword>
<dbReference type="RefSeq" id="XP_051447015.1">
    <property type="nucleotide sequence ID" value="XM_051587241.1"/>
</dbReference>
<keyword evidence="4" id="KW-0479">Metal-binding</keyword>
<name>A0AAD5EFJ5_UMBRA</name>